<organism evidence="2 3">
    <name type="scientific">Lichenifustis flavocetrariae</name>
    <dbReference type="NCBI Taxonomy" id="2949735"/>
    <lineage>
        <taxon>Bacteria</taxon>
        <taxon>Pseudomonadati</taxon>
        <taxon>Pseudomonadota</taxon>
        <taxon>Alphaproteobacteria</taxon>
        <taxon>Hyphomicrobiales</taxon>
        <taxon>Lichenihabitantaceae</taxon>
        <taxon>Lichenifustis</taxon>
    </lineage>
</organism>
<sequence>MRTYLITGSIVAALAFMPLAASAQIVQGTQDGAASGAAQGNAVGGPIGGIVGGAIGAGVGAATGAVGTATGIVGGILGADERPRFHDYVAGENYPSYHYSRPLRVGAILPRSGVTYREVPPDYPSAQRYRYARVNDRTVLVDPRTRRVVDIID</sequence>
<dbReference type="AlphaFoldDB" id="A0AA41YZF9"/>
<feature type="signal peptide" evidence="1">
    <location>
        <begin position="1"/>
        <end position="23"/>
    </location>
</feature>
<dbReference type="Pfam" id="PF06823">
    <property type="entry name" value="DUF1236"/>
    <property type="match status" value="1"/>
</dbReference>
<dbReference type="RefSeq" id="WP_282584079.1">
    <property type="nucleotide sequence ID" value="NZ_JAMOIM010000003.1"/>
</dbReference>
<proteinExistence type="predicted"/>
<protein>
    <submittedName>
        <fullName evidence="2">DUF1236 domain-containing protein</fullName>
    </submittedName>
</protein>
<keyword evidence="1" id="KW-0732">Signal</keyword>
<gene>
    <name evidence="2" type="ORF">M8523_06735</name>
</gene>
<accession>A0AA41YZF9</accession>
<name>A0AA41YZF9_9HYPH</name>
<comment type="caution">
    <text evidence="2">The sequence shown here is derived from an EMBL/GenBank/DDBJ whole genome shotgun (WGS) entry which is preliminary data.</text>
</comment>
<dbReference type="EMBL" id="JAMOIM010000003">
    <property type="protein sequence ID" value="MCW6507718.1"/>
    <property type="molecule type" value="Genomic_DNA"/>
</dbReference>
<dbReference type="Proteomes" id="UP001165667">
    <property type="component" value="Unassembled WGS sequence"/>
</dbReference>
<keyword evidence="3" id="KW-1185">Reference proteome</keyword>
<reference evidence="2" key="1">
    <citation type="submission" date="2022-05" db="EMBL/GenBank/DDBJ databases">
        <authorList>
            <person name="Pankratov T."/>
        </authorList>
    </citation>
    <scope>NUCLEOTIDE SEQUENCE</scope>
    <source>
        <strain evidence="2">BP6-180914</strain>
    </source>
</reference>
<evidence type="ECO:0000313" key="3">
    <source>
        <dbReference type="Proteomes" id="UP001165667"/>
    </source>
</evidence>
<evidence type="ECO:0000256" key="1">
    <source>
        <dbReference type="SAM" id="SignalP"/>
    </source>
</evidence>
<dbReference type="InterPro" id="IPR009642">
    <property type="entry name" value="DUF1236"/>
</dbReference>
<feature type="chain" id="PRO_5041246875" evidence="1">
    <location>
        <begin position="24"/>
        <end position="153"/>
    </location>
</feature>
<evidence type="ECO:0000313" key="2">
    <source>
        <dbReference type="EMBL" id="MCW6507718.1"/>
    </source>
</evidence>